<dbReference type="SUPFAM" id="SSF53271">
    <property type="entry name" value="PRTase-like"/>
    <property type="match status" value="1"/>
</dbReference>
<dbReference type="InterPro" id="IPR028157">
    <property type="entry name" value="PELOTA_dom"/>
</dbReference>
<gene>
    <name evidence="5" type="ORF">C4K88_16520</name>
</gene>
<dbReference type="InterPro" id="IPR000836">
    <property type="entry name" value="PRTase_dom"/>
</dbReference>
<dbReference type="RefSeq" id="WP_104122745.1">
    <property type="nucleotide sequence ID" value="NZ_PRKW01000007.1"/>
</dbReference>
<evidence type="ECO:0000313" key="5">
    <source>
        <dbReference type="EMBL" id="PPB48051.1"/>
    </source>
</evidence>
<dbReference type="Pfam" id="PF11202">
    <property type="entry name" value="StiP"/>
    <property type="match status" value="1"/>
</dbReference>
<keyword evidence="5" id="KW-0328">Glycosyltransferase</keyword>
<feature type="domain" description="Orotate phosphoribosyltransferase-like" evidence="4">
    <location>
        <begin position="34"/>
        <end position="274"/>
    </location>
</feature>
<keyword evidence="6" id="KW-1185">Reference proteome</keyword>
<keyword evidence="5" id="KW-0808">Transferase</keyword>
<dbReference type="Gene3D" id="3.40.50.2020">
    <property type="match status" value="1"/>
</dbReference>
<feature type="domain" description="Cysteine protease StiP N-terminal" evidence="1">
    <location>
        <begin position="484"/>
        <end position="733"/>
    </location>
</feature>
<proteinExistence type="predicted"/>
<dbReference type="InterPro" id="IPR029057">
    <property type="entry name" value="PRTase-like"/>
</dbReference>
<dbReference type="AlphaFoldDB" id="A0A2S5IU25"/>
<dbReference type="Pfam" id="PF15608">
    <property type="entry name" value="PELOTA_1"/>
    <property type="match status" value="1"/>
</dbReference>
<feature type="domain" description="PELOTA RNA-binding" evidence="3">
    <location>
        <begin position="759"/>
        <end position="838"/>
    </location>
</feature>
<dbReference type="GO" id="GO:0016757">
    <property type="term" value="F:glycosyltransferase activity"/>
    <property type="evidence" value="ECO:0007669"/>
    <property type="project" value="UniProtKB-KW"/>
</dbReference>
<dbReference type="Pfam" id="PF15609">
    <property type="entry name" value="PRTase_2"/>
    <property type="match status" value="1"/>
</dbReference>
<protein>
    <submittedName>
        <fullName evidence="5">Phosphoribosyltransferase</fullName>
    </submittedName>
</protein>
<dbReference type="InterPro" id="IPR011215">
    <property type="entry name" value="StiP_N"/>
</dbReference>
<evidence type="ECO:0000313" key="6">
    <source>
        <dbReference type="Proteomes" id="UP000239297"/>
    </source>
</evidence>
<sequence length="850" mass="89346">MTPPDLATDAPLSERLGIVLASDAERSLLPVDLLVSLALRRNPKRAHLLVSRVLAKHVPTEPGIVIAAGHLLGLLVQRALRPADSSTGGTDDVVVRAAARLQDLLSDVGGSAGPNPTRREAIAELEAMLAPARAALPDVVTIGYAETATGLGHLVAEMLGTYYLHSTRHAATGEDAVRPYGRFEEAHSHATSHQLIPTRHSGVHSARTVVLVDDELSTGATVINTIRELHAASAHERYVVASLIDLRSADDDAALAALAAELGCRIDVVALGTGSIHLPADLPDAAASFIDQVQDTPVRDAAPGRVRIVDATGSVPAIRSPRFGVDAGSATDAAAALAATLRDGLAGASRVLVLGTEEFMALPLAVAHALEEQLPTASVLFSTSTRSPILVHDEPGYPIRSAVTFGSHDATLDGPGRRFAYNVTHPGALFDAVVVLPEPGTAADALTGPGSISDAVAGSGAEVHLVLLQAESPYPRPQQGPAFGSYSPEDVTWLLKDLSEAQLEAPVAERELANQTGTASYAESLPEEFAPSAEYSALFRDALEGSKTRVAHAVGVVTEQVLALRGPDVVLVSLARAGTPLGILMKRWALAVHGIELQHYTASIVRGLGIDTTALSYLASHHRPENVMFVDGWTGKGAIARELAAAVERFEETDGVRFPADLAVLADPGHCVSIFGTREDFLIPSACLNSTVSGLVSRTVFNRSLIGPEDFHGAKFYTGLGPADVSNAFLTAIEEQLGDVRDDVLAAQQGPSEPVRPDWSGWAAVERISREFGIDNVNLVKPGVGETTRVLLRRVPWKILIRPGAQGNLQHILLLAAQRGVDVVEVPDLPYSCVGLIHPVLPAGVAEADA</sequence>
<name>A0A2S5IU25_9MICC</name>
<reference evidence="5 6" key="1">
    <citation type="journal article" date="2014" name="Int. J. Syst. Evol. Microbiol.">
        <title>Arthrobacter pityocampae sp. nov., isolated from Thaumetopoea pityocampa (Lep., Thaumetopoeidae).</title>
        <authorList>
            <person name="Ince I.A."/>
            <person name="Demirbag Z."/>
            <person name="Kati H."/>
        </authorList>
    </citation>
    <scope>NUCLEOTIDE SEQUENCE [LARGE SCALE GENOMIC DNA]</scope>
    <source>
        <strain evidence="5 6">Tp2</strain>
    </source>
</reference>
<dbReference type="EMBL" id="PRKW01000007">
    <property type="protein sequence ID" value="PPB48051.1"/>
    <property type="molecule type" value="Genomic_DNA"/>
</dbReference>
<organism evidence="5 6">
    <name type="scientific">Arthrobacter pityocampae</name>
    <dbReference type="NCBI Taxonomy" id="547334"/>
    <lineage>
        <taxon>Bacteria</taxon>
        <taxon>Bacillati</taxon>
        <taxon>Actinomycetota</taxon>
        <taxon>Actinomycetes</taxon>
        <taxon>Micrococcales</taxon>
        <taxon>Micrococcaceae</taxon>
        <taxon>Arthrobacter</taxon>
    </lineage>
</organism>
<dbReference type="Proteomes" id="UP000239297">
    <property type="component" value="Unassembled WGS sequence"/>
</dbReference>
<comment type="caution">
    <text evidence="5">The sequence shown here is derived from an EMBL/GenBank/DDBJ whole genome shotgun (WGS) entry which is preliminary data.</text>
</comment>
<evidence type="ECO:0000259" key="4">
    <source>
        <dbReference type="Pfam" id="PF15609"/>
    </source>
</evidence>
<accession>A0A2S5IU25</accession>
<dbReference type="InterPro" id="IPR022537">
    <property type="entry name" value="TRSP_dom"/>
</dbReference>
<evidence type="ECO:0000259" key="1">
    <source>
        <dbReference type="Pfam" id="PF11202"/>
    </source>
</evidence>
<dbReference type="OrthoDB" id="1663315at2"/>
<dbReference type="CDD" id="cd06223">
    <property type="entry name" value="PRTases_typeI"/>
    <property type="match status" value="1"/>
</dbReference>
<evidence type="ECO:0000259" key="3">
    <source>
        <dbReference type="Pfam" id="PF15608"/>
    </source>
</evidence>
<dbReference type="Pfam" id="PF12500">
    <property type="entry name" value="TRSP"/>
    <property type="match status" value="1"/>
</dbReference>
<feature type="domain" description="TRSP" evidence="2">
    <location>
        <begin position="322"/>
        <end position="446"/>
    </location>
</feature>
<evidence type="ECO:0000259" key="2">
    <source>
        <dbReference type="Pfam" id="PF12500"/>
    </source>
</evidence>
<dbReference type="InterPro" id="IPR041688">
    <property type="entry name" value="PRTase_2"/>
</dbReference>